<dbReference type="SUPFAM" id="SSF50494">
    <property type="entry name" value="Trypsin-like serine proteases"/>
    <property type="match status" value="1"/>
</dbReference>
<feature type="domain" description="Peptidase S1" evidence="2">
    <location>
        <begin position="39"/>
        <end position="287"/>
    </location>
</feature>
<dbReference type="PANTHER" id="PTHR24260">
    <property type="match status" value="1"/>
</dbReference>
<dbReference type="Proteomes" id="UP000187283">
    <property type="component" value="Unassembled WGS sequence"/>
</dbReference>
<feature type="compositionally biased region" description="Low complexity" evidence="1">
    <location>
        <begin position="406"/>
        <end position="471"/>
    </location>
</feature>
<reference evidence="3 4" key="1">
    <citation type="submission" date="2017-01" db="EMBL/GenBank/DDBJ databases">
        <authorList>
            <person name="Mah S.A."/>
            <person name="Swanson W.J."/>
            <person name="Moy G.W."/>
            <person name="Vacquier V.D."/>
        </authorList>
    </citation>
    <scope>NUCLEOTIDE SEQUENCE [LARGE SCALE GENOMIC DNA]</scope>
    <source>
        <strain evidence="3 4">GSMNP</strain>
    </source>
</reference>
<protein>
    <submittedName>
        <fullName evidence="3">Chymotrypsin-like elastase family member 2A</fullName>
    </submittedName>
</protein>
<gene>
    <name evidence="3" type="ORF">AYI70_g823</name>
</gene>
<keyword evidence="4" id="KW-1185">Reference proteome</keyword>
<evidence type="ECO:0000259" key="2">
    <source>
        <dbReference type="PROSITE" id="PS50240"/>
    </source>
</evidence>
<evidence type="ECO:0000313" key="3">
    <source>
        <dbReference type="EMBL" id="OMJ25554.1"/>
    </source>
</evidence>
<feature type="compositionally biased region" description="Polar residues" evidence="1">
    <location>
        <begin position="388"/>
        <end position="401"/>
    </location>
</feature>
<name>A0A1R1YF92_9FUNG</name>
<dbReference type="STRING" id="133412.A0A1R1YF92"/>
<evidence type="ECO:0000256" key="1">
    <source>
        <dbReference type="SAM" id="MobiDB-lite"/>
    </source>
</evidence>
<dbReference type="InterPro" id="IPR009003">
    <property type="entry name" value="Peptidase_S1_PA"/>
</dbReference>
<sequence>MYFIAKKFYIFFGIIEAVLSFKFGLNKSLLSRTNSANSISSGSNLVDNNDFNFAASLLILDGDTFKTCAAAILTKSWLITSADCVVLNAFTDFKNFRVGTGSFNRANQKYYSVQRIIVHPDYNTQSNSPDNNIALIKLDTEINLNNETGVIKIHNNDSIENSSDRIILGWENVGQVMNEEASLNLSYLTSGIKSEDFCGSFDANFSNNSKKLLCIGFTDGSSTLCNEDAGSLLLKKSPDGNSYSLDGIISYGKNTDGSDSPDCKPGNGVAYFLRVKEYMSFINYNIGNDGSDIVEIADGKRKVEDNKDENDDFGGFKQASVKASIASSTSILSKSSNIVYFTVTTDTTITTSVTNRITSTVNSCSPTLIKVTTSTRKVSVFTTSTNTRTATVGGSTITSSVPLTPPNSSSITPTTSTTSSAVSSSTTTPNATSPSTTTPNTTSPSTTTSSTTSDTSSTTSSSLSSTVNSPSQLSRNLSLNSAITSVLNISSILTKNSSVTKINVVTITRSEKSIQNSKNSQLTTFTKTVNGSKNDLNSIRDEFDSIKKSVESAIKGFQATKTQDSNNIFDII</sequence>
<comment type="caution">
    <text evidence="3">The sequence shown here is derived from an EMBL/GenBank/DDBJ whole genome shotgun (WGS) entry which is preliminary data.</text>
</comment>
<dbReference type="AlphaFoldDB" id="A0A1R1YF92"/>
<evidence type="ECO:0000313" key="4">
    <source>
        <dbReference type="Proteomes" id="UP000187283"/>
    </source>
</evidence>
<dbReference type="InterPro" id="IPR043504">
    <property type="entry name" value="Peptidase_S1_PA_chymotrypsin"/>
</dbReference>
<dbReference type="GO" id="GO:0006508">
    <property type="term" value="P:proteolysis"/>
    <property type="evidence" value="ECO:0007669"/>
    <property type="project" value="InterPro"/>
</dbReference>
<feature type="region of interest" description="Disordered" evidence="1">
    <location>
        <begin position="388"/>
        <end position="474"/>
    </location>
</feature>
<proteinExistence type="predicted"/>
<accession>A0A1R1YF92</accession>
<dbReference type="SMART" id="SM00020">
    <property type="entry name" value="Tryp_SPc"/>
    <property type="match status" value="1"/>
</dbReference>
<dbReference type="Gene3D" id="2.40.10.10">
    <property type="entry name" value="Trypsin-like serine proteases"/>
    <property type="match status" value="1"/>
</dbReference>
<dbReference type="OrthoDB" id="10061449at2759"/>
<dbReference type="PANTHER" id="PTHR24260:SF136">
    <property type="entry name" value="GH08193P-RELATED"/>
    <property type="match status" value="1"/>
</dbReference>
<dbReference type="InterPro" id="IPR001254">
    <property type="entry name" value="Trypsin_dom"/>
</dbReference>
<organism evidence="3 4">
    <name type="scientific">Smittium culicis</name>
    <dbReference type="NCBI Taxonomy" id="133412"/>
    <lineage>
        <taxon>Eukaryota</taxon>
        <taxon>Fungi</taxon>
        <taxon>Fungi incertae sedis</taxon>
        <taxon>Zoopagomycota</taxon>
        <taxon>Kickxellomycotina</taxon>
        <taxon>Harpellomycetes</taxon>
        <taxon>Harpellales</taxon>
        <taxon>Legeriomycetaceae</taxon>
        <taxon>Smittium</taxon>
    </lineage>
</organism>
<dbReference type="Pfam" id="PF00089">
    <property type="entry name" value="Trypsin"/>
    <property type="match status" value="1"/>
</dbReference>
<dbReference type="GO" id="GO:0004252">
    <property type="term" value="F:serine-type endopeptidase activity"/>
    <property type="evidence" value="ECO:0007669"/>
    <property type="project" value="InterPro"/>
</dbReference>
<dbReference type="InterPro" id="IPR051333">
    <property type="entry name" value="CLIP_Serine_Protease"/>
</dbReference>
<dbReference type="PROSITE" id="PS50240">
    <property type="entry name" value="TRYPSIN_DOM"/>
    <property type="match status" value="1"/>
</dbReference>
<dbReference type="EMBL" id="LSSN01000149">
    <property type="protein sequence ID" value="OMJ25554.1"/>
    <property type="molecule type" value="Genomic_DNA"/>
</dbReference>